<organism evidence="2 3">
    <name type="scientific">Effrenium voratum</name>
    <dbReference type="NCBI Taxonomy" id="2562239"/>
    <lineage>
        <taxon>Eukaryota</taxon>
        <taxon>Sar</taxon>
        <taxon>Alveolata</taxon>
        <taxon>Dinophyceae</taxon>
        <taxon>Suessiales</taxon>
        <taxon>Symbiodiniaceae</taxon>
        <taxon>Effrenium</taxon>
    </lineage>
</organism>
<reference evidence="2" key="1">
    <citation type="submission" date="2023-08" db="EMBL/GenBank/DDBJ databases">
        <authorList>
            <person name="Chen Y."/>
            <person name="Shah S."/>
            <person name="Dougan E. K."/>
            <person name="Thang M."/>
            <person name="Chan C."/>
        </authorList>
    </citation>
    <scope>NUCLEOTIDE SEQUENCE</scope>
</reference>
<evidence type="ECO:0000313" key="2">
    <source>
        <dbReference type="EMBL" id="CAJ1384082.1"/>
    </source>
</evidence>
<dbReference type="Proteomes" id="UP001178507">
    <property type="component" value="Unassembled WGS sequence"/>
</dbReference>
<protein>
    <recommendedName>
        <fullName evidence="4">Transmembrane protein</fullName>
    </recommendedName>
</protein>
<name>A0AA36IB66_9DINO</name>
<sequence length="180" mass="19879">MGFRSCLVCVLLLTGSNVAARDDFDEAVSLESPEVAAPRAPHRLARRRSSAMEVPTQEDLIGQLEERARLRHQRSGNLMSQFMRAFSQNMKYAVLQDSKGDMPEEERLRQLKAIEAARGASAPKGASGERAVSLLSWPRPESRFKAEFAERPREREKRAKSGALHASGVTALMIACLGSI</sequence>
<evidence type="ECO:0000313" key="3">
    <source>
        <dbReference type="Proteomes" id="UP001178507"/>
    </source>
</evidence>
<proteinExistence type="predicted"/>
<dbReference type="EMBL" id="CAUJNA010001079">
    <property type="protein sequence ID" value="CAJ1384082.1"/>
    <property type="molecule type" value="Genomic_DNA"/>
</dbReference>
<accession>A0AA36IB66</accession>
<dbReference type="AlphaFoldDB" id="A0AA36IB66"/>
<feature type="signal peptide" evidence="1">
    <location>
        <begin position="1"/>
        <end position="20"/>
    </location>
</feature>
<gene>
    <name evidence="2" type="ORF">EVOR1521_LOCUS11016</name>
</gene>
<feature type="chain" id="PRO_5041432208" description="Transmembrane protein" evidence="1">
    <location>
        <begin position="21"/>
        <end position="180"/>
    </location>
</feature>
<keyword evidence="3" id="KW-1185">Reference proteome</keyword>
<evidence type="ECO:0000256" key="1">
    <source>
        <dbReference type="SAM" id="SignalP"/>
    </source>
</evidence>
<comment type="caution">
    <text evidence="2">The sequence shown here is derived from an EMBL/GenBank/DDBJ whole genome shotgun (WGS) entry which is preliminary data.</text>
</comment>
<evidence type="ECO:0008006" key="4">
    <source>
        <dbReference type="Google" id="ProtNLM"/>
    </source>
</evidence>
<keyword evidence="1" id="KW-0732">Signal</keyword>